<name>A0AAV3XSN1_9CYAN</name>
<reference evidence="8" key="1">
    <citation type="submission" date="2019-10" db="EMBL/GenBank/DDBJ databases">
        <title>Draft genome sequece of Microseira wollei NIES-4236.</title>
        <authorList>
            <person name="Yamaguchi H."/>
            <person name="Suzuki S."/>
            <person name="Kawachi M."/>
        </authorList>
    </citation>
    <scope>NUCLEOTIDE SEQUENCE</scope>
    <source>
        <strain evidence="8">NIES-4236</strain>
    </source>
</reference>
<evidence type="ECO:0000313" key="8">
    <source>
        <dbReference type="EMBL" id="GET44099.1"/>
    </source>
</evidence>
<evidence type="ECO:0000256" key="3">
    <source>
        <dbReference type="ARBA" id="ARBA00022603"/>
    </source>
</evidence>
<keyword evidence="4" id="KW-0808">Transferase</keyword>
<accession>A0AAV3XSN1</accession>
<dbReference type="GO" id="GO:0032259">
    <property type="term" value="P:methylation"/>
    <property type="evidence" value="ECO:0007669"/>
    <property type="project" value="UniProtKB-KW"/>
</dbReference>
<evidence type="ECO:0000256" key="1">
    <source>
        <dbReference type="ARBA" id="ARBA00010203"/>
    </source>
</evidence>
<dbReference type="EC" id="2.1.1.113" evidence="2"/>
<organism evidence="8 9">
    <name type="scientific">Microseira wollei NIES-4236</name>
    <dbReference type="NCBI Taxonomy" id="2530354"/>
    <lineage>
        <taxon>Bacteria</taxon>
        <taxon>Bacillati</taxon>
        <taxon>Cyanobacteriota</taxon>
        <taxon>Cyanophyceae</taxon>
        <taxon>Oscillatoriophycideae</taxon>
        <taxon>Aerosakkonematales</taxon>
        <taxon>Aerosakkonemataceae</taxon>
        <taxon>Microseira</taxon>
    </lineage>
</organism>
<dbReference type="GO" id="GO:0015667">
    <property type="term" value="F:site-specific DNA-methyltransferase (cytosine-N4-specific) activity"/>
    <property type="evidence" value="ECO:0007669"/>
    <property type="project" value="UniProtKB-EC"/>
</dbReference>
<keyword evidence="3" id="KW-0489">Methyltransferase</keyword>
<evidence type="ECO:0000256" key="5">
    <source>
        <dbReference type="ARBA" id="ARBA00022691"/>
    </source>
</evidence>
<evidence type="ECO:0000256" key="7">
    <source>
        <dbReference type="ARBA" id="ARBA00049120"/>
    </source>
</evidence>
<comment type="caution">
    <text evidence="8">The sequence shown here is derived from an EMBL/GenBank/DDBJ whole genome shotgun (WGS) entry which is preliminary data.</text>
</comment>
<dbReference type="InterPro" id="IPR029063">
    <property type="entry name" value="SAM-dependent_MTases_sf"/>
</dbReference>
<comment type="similarity">
    <text evidence="1">Belongs to the N(4)/N(6)-methyltransferase family. N(4) subfamily.</text>
</comment>
<proteinExistence type="inferred from homology"/>
<evidence type="ECO:0000256" key="2">
    <source>
        <dbReference type="ARBA" id="ARBA00012185"/>
    </source>
</evidence>
<dbReference type="InterPro" id="IPR017985">
    <property type="entry name" value="MeTrfase_CN4_CS"/>
</dbReference>
<dbReference type="Gene3D" id="3.40.50.150">
    <property type="entry name" value="Vaccinia Virus protein VP39"/>
    <property type="match status" value="2"/>
</dbReference>
<sequence>MKQLSFFPEADSQIIPVETTNCHERRCIEKKFSPIMREELRLGKLVAYGGNKAIPLLSLFRYKEAFAFGFVKEFIHRFSLSSDDYLFDPFCGMGTTLFTAMQHNVPAIGIDRLPIATFIAQTLPLFYSLEPQEIRETFQTIRAGLNQAEPAEIADDVAIMKDAFDRDNLLALRCWKSEIEKLPSPMKDIFMLVFLAILEPCSYTAKDGQFLRLNRDKLIAEPDEMLQQKVYEVEKDILSLRYLWGDKKPLHMPVVQMGDARDLSNVHFEKPPTAIITSPPYANRYDYTRTYSLELCFNFVKNFEELKALRFGILRSHIESKVNPTDQPPHPVIKEVVDILRQRKLNNPRIPDMLTAYFVDMRKVIGEWAKVLTKGGKVAMVVDNVRFDGEMVPVDLVLSEMAEEVGFKIEQVIVARYKGNSSQQMGKYGRVPVRESIVIWQKQ</sequence>
<evidence type="ECO:0000256" key="6">
    <source>
        <dbReference type="ARBA" id="ARBA00022747"/>
    </source>
</evidence>
<dbReference type="GO" id="GO:0009307">
    <property type="term" value="P:DNA restriction-modification system"/>
    <property type="evidence" value="ECO:0007669"/>
    <property type="project" value="UniProtKB-KW"/>
</dbReference>
<protein>
    <recommendedName>
        <fullName evidence="2">site-specific DNA-methyltransferase (cytosine-N(4)-specific)</fullName>
        <ecNumber evidence="2">2.1.1.113</ecNumber>
    </recommendedName>
</protein>
<dbReference type="Proteomes" id="UP001050975">
    <property type="component" value="Unassembled WGS sequence"/>
</dbReference>
<keyword evidence="5" id="KW-0949">S-adenosyl-L-methionine</keyword>
<dbReference type="AlphaFoldDB" id="A0AAV3XSN1"/>
<evidence type="ECO:0000313" key="9">
    <source>
        <dbReference type="Proteomes" id="UP001050975"/>
    </source>
</evidence>
<comment type="catalytic activity">
    <reaction evidence="7">
        <text>a 2'-deoxycytidine in DNA + S-adenosyl-L-methionine = an N(4)-methyl-2'-deoxycytidine in DNA + S-adenosyl-L-homocysteine + H(+)</text>
        <dbReference type="Rhea" id="RHEA:16857"/>
        <dbReference type="Rhea" id="RHEA-COMP:11369"/>
        <dbReference type="Rhea" id="RHEA-COMP:13674"/>
        <dbReference type="ChEBI" id="CHEBI:15378"/>
        <dbReference type="ChEBI" id="CHEBI:57856"/>
        <dbReference type="ChEBI" id="CHEBI:59789"/>
        <dbReference type="ChEBI" id="CHEBI:85452"/>
        <dbReference type="ChEBI" id="CHEBI:137933"/>
        <dbReference type="EC" id="2.1.1.113"/>
    </reaction>
</comment>
<keyword evidence="9" id="KW-1185">Reference proteome</keyword>
<dbReference type="GO" id="GO:0003677">
    <property type="term" value="F:DNA binding"/>
    <property type="evidence" value="ECO:0007669"/>
    <property type="project" value="InterPro"/>
</dbReference>
<evidence type="ECO:0000256" key="4">
    <source>
        <dbReference type="ARBA" id="ARBA00022679"/>
    </source>
</evidence>
<dbReference type="SUPFAM" id="SSF53335">
    <property type="entry name" value="S-adenosyl-L-methionine-dependent methyltransferases"/>
    <property type="match status" value="2"/>
</dbReference>
<dbReference type="PROSITE" id="PS00093">
    <property type="entry name" value="N4_MTASE"/>
    <property type="match status" value="1"/>
</dbReference>
<keyword evidence="6" id="KW-0680">Restriction system</keyword>
<gene>
    <name evidence="8" type="primary">avaIM</name>
    <name evidence="8" type="ORF">MiSe_89250</name>
</gene>
<dbReference type="EMBL" id="BLAY01000291">
    <property type="protein sequence ID" value="GET44099.1"/>
    <property type="molecule type" value="Genomic_DNA"/>
</dbReference>
<dbReference type="RefSeq" id="WP_226593600.1">
    <property type="nucleotide sequence ID" value="NZ_BLAY01000291.1"/>
</dbReference>